<evidence type="ECO:0000259" key="4">
    <source>
        <dbReference type="PROSITE" id="PS01124"/>
    </source>
</evidence>
<dbReference type="EMBL" id="JACJVR010000112">
    <property type="protein sequence ID" value="MBB6695122.1"/>
    <property type="molecule type" value="Genomic_DNA"/>
</dbReference>
<accession>A0A841U657</accession>
<keyword evidence="6" id="KW-1185">Reference proteome</keyword>
<dbReference type="PANTHER" id="PTHR46796">
    <property type="entry name" value="HTH-TYPE TRANSCRIPTIONAL ACTIVATOR RHAS-RELATED"/>
    <property type="match status" value="1"/>
</dbReference>
<organism evidence="5 6">
    <name type="scientific">Cohnella xylanilytica</name>
    <dbReference type="NCBI Taxonomy" id="557555"/>
    <lineage>
        <taxon>Bacteria</taxon>
        <taxon>Bacillati</taxon>
        <taxon>Bacillota</taxon>
        <taxon>Bacilli</taxon>
        <taxon>Bacillales</taxon>
        <taxon>Paenibacillaceae</taxon>
        <taxon>Cohnella</taxon>
    </lineage>
</organism>
<dbReference type="SUPFAM" id="SSF46689">
    <property type="entry name" value="Homeodomain-like"/>
    <property type="match status" value="2"/>
</dbReference>
<keyword evidence="3" id="KW-0804">Transcription</keyword>
<dbReference type="PROSITE" id="PS01124">
    <property type="entry name" value="HTH_ARAC_FAMILY_2"/>
    <property type="match status" value="1"/>
</dbReference>
<evidence type="ECO:0000256" key="1">
    <source>
        <dbReference type="ARBA" id="ARBA00023015"/>
    </source>
</evidence>
<dbReference type="InterPro" id="IPR050204">
    <property type="entry name" value="AraC_XylS_family_regulators"/>
</dbReference>
<dbReference type="InterPro" id="IPR018060">
    <property type="entry name" value="HTH_AraC"/>
</dbReference>
<dbReference type="PANTHER" id="PTHR46796:SF6">
    <property type="entry name" value="ARAC SUBFAMILY"/>
    <property type="match status" value="1"/>
</dbReference>
<dbReference type="Gene3D" id="1.10.10.60">
    <property type="entry name" value="Homeodomain-like"/>
    <property type="match status" value="2"/>
</dbReference>
<feature type="domain" description="HTH araC/xylS-type" evidence="4">
    <location>
        <begin position="188"/>
        <end position="285"/>
    </location>
</feature>
<name>A0A841U657_9BACL</name>
<dbReference type="GO" id="GO:0003700">
    <property type="term" value="F:DNA-binding transcription factor activity"/>
    <property type="evidence" value="ECO:0007669"/>
    <property type="project" value="InterPro"/>
</dbReference>
<evidence type="ECO:0000256" key="2">
    <source>
        <dbReference type="ARBA" id="ARBA00023125"/>
    </source>
</evidence>
<dbReference type="GO" id="GO:0043565">
    <property type="term" value="F:sequence-specific DNA binding"/>
    <property type="evidence" value="ECO:0007669"/>
    <property type="project" value="InterPro"/>
</dbReference>
<evidence type="ECO:0000313" key="6">
    <source>
        <dbReference type="Proteomes" id="UP000553776"/>
    </source>
</evidence>
<evidence type="ECO:0000313" key="5">
    <source>
        <dbReference type="EMBL" id="MBB6695122.1"/>
    </source>
</evidence>
<proteinExistence type="predicted"/>
<keyword evidence="2" id="KW-0238">DNA-binding</keyword>
<dbReference type="PROSITE" id="PS00041">
    <property type="entry name" value="HTH_ARAC_FAMILY_1"/>
    <property type="match status" value="1"/>
</dbReference>
<gene>
    <name evidence="5" type="ORF">H7B90_27375</name>
</gene>
<comment type="caution">
    <text evidence="5">The sequence shown here is derived from an EMBL/GenBank/DDBJ whole genome shotgun (WGS) entry which is preliminary data.</text>
</comment>
<dbReference type="AlphaFoldDB" id="A0A841U657"/>
<evidence type="ECO:0000256" key="3">
    <source>
        <dbReference type="ARBA" id="ARBA00023163"/>
    </source>
</evidence>
<reference evidence="5 6" key="1">
    <citation type="submission" date="2020-08" db="EMBL/GenBank/DDBJ databases">
        <title>Cohnella phylogeny.</title>
        <authorList>
            <person name="Dunlap C."/>
        </authorList>
    </citation>
    <scope>NUCLEOTIDE SEQUENCE [LARGE SCALE GENOMIC DNA]</scope>
    <source>
        <strain evidence="5 6">DSM 25239</strain>
    </source>
</reference>
<dbReference type="InterPro" id="IPR009057">
    <property type="entry name" value="Homeodomain-like_sf"/>
</dbReference>
<sequence>MPDTPIATSESMGWTDLKLSGWEGVSPQEAFEPELNRHLLVLHRTPGPVRVFERADGYRGDGVARPGDINLFSAGDLSFCRWEENLSFIRLDLSPALTDRVAAELELPQAGGGAVDLSRRIRLRDDRVSQIVQWLYEDLNQGGLGGKLYADSLARMLAVHLLHRYGVASERPERRKAGPSRLARRQLDGALQYVHAHLGQDISLEKLAAAAHVSASHLVRLFREATGLAPHQYVIRERIRRAQAHLEAGLPIQEVAAALGFSDQSHLHRHFKRIVGVTPREYARGLR</sequence>
<dbReference type="InterPro" id="IPR018062">
    <property type="entry name" value="HTH_AraC-typ_CS"/>
</dbReference>
<dbReference type="SMART" id="SM00342">
    <property type="entry name" value="HTH_ARAC"/>
    <property type="match status" value="1"/>
</dbReference>
<keyword evidence="1" id="KW-0805">Transcription regulation</keyword>
<dbReference type="RefSeq" id="WP_185139084.1">
    <property type="nucleotide sequence ID" value="NZ_JACJVR010000112.1"/>
</dbReference>
<dbReference type="Pfam" id="PF12833">
    <property type="entry name" value="HTH_18"/>
    <property type="match status" value="1"/>
</dbReference>
<dbReference type="Proteomes" id="UP000553776">
    <property type="component" value="Unassembled WGS sequence"/>
</dbReference>
<protein>
    <submittedName>
        <fullName evidence="5">Helix-turn-helix transcriptional regulator</fullName>
    </submittedName>
</protein>